<feature type="transmembrane region" description="Helical" evidence="1">
    <location>
        <begin position="488"/>
        <end position="506"/>
    </location>
</feature>
<sequence>MFYWGNNYWTGSAELCQVLNEQHAPAPRHNKSGGSQIFNEWRSDVSMSGLGPPFDTAFYTVRVSVTSNLQEIVKTRRTLHLGLCLPYSCSRESVGALVGAAHAPLLRQAVVAVRSPQHGGYSYLHDPTFLVLLGVCSGVAVLLITATAYDMRLARAVRRQRQRAANLSSVDSSPRADLKLDLNGLDDIKVANGKKMYNVNNNIAINSNTSEERLTAETASNHEELKLSVWSQLLLSFSMKANVLQIFDQSVGADTVPVVHGLRSLSMVWVIFGHTCIVVFKYADNTALRAILEKSFWFQLILSAVYSVDTFFCLGGMLVSFLYFRTNSKGKLDLLTKGRHKLTSGVLQFLGLMGYRFARLTAPYLFMLGVVEVTMKWFAHNAVFEPPALDHETCPHYWWRNLLYINTLFPVEQMCMLWSWYLSDDTQFYAVSAILLILATSHFKLSVSLTGVFFISSLFTTGYVSWSNEHVPNSEDPFTQFDKIYDKPWTRLGPYLVGMATGWILFKTNLKIRMGKVWACVGWVVCTATLLFLIFGLYQTELGVAAAAIYSALSHSLWAACIGWIIIACSTGYGGWVRTLLSAPVLYPFSRVTYCAYLVHPVVLRYVAMHLTHPIHLGELLVFVLFLGLTVISYALAFVISVAFEAPIVTMLKILSPQKKPHRV</sequence>
<keyword evidence="1" id="KW-1133">Transmembrane helix</keyword>
<evidence type="ECO:0008006" key="6">
    <source>
        <dbReference type="Google" id="ProtNLM"/>
    </source>
</evidence>
<keyword evidence="5" id="KW-1185">Reference proteome</keyword>
<dbReference type="Proteomes" id="UP001153292">
    <property type="component" value="Chromosome 5"/>
</dbReference>
<feature type="transmembrane region" description="Helical" evidence="1">
    <location>
        <begin position="544"/>
        <end position="567"/>
    </location>
</feature>
<reference evidence="4" key="1">
    <citation type="submission" date="2021-12" db="EMBL/GenBank/DDBJ databases">
        <authorList>
            <person name="King R."/>
        </authorList>
    </citation>
    <scope>NUCLEOTIDE SEQUENCE</scope>
</reference>
<accession>A0ABN8B7Y4</accession>
<feature type="domain" description="Acyltransferase 3" evidence="2">
    <location>
        <begin position="260"/>
        <end position="641"/>
    </location>
</feature>
<dbReference type="Pfam" id="PF20146">
    <property type="entry name" value="NRF"/>
    <property type="match status" value="1"/>
</dbReference>
<dbReference type="InterPro" id="IPR002656">
    <property type="entry name" value="Acyl_transf_3_dom"/>
</dbReference>
<dbReference type="PANTHER" id="PTHR11161">
    <property type="entry name" value="O-ACYLTRANSFERASE"/>
    <property type="match status" value="1"/>
</dbReference>
<feature type="transmembrane region" description="Helical" evidence="1">
    <location>
        <begin position="426"/>
        <end position="443"/>
    </location>
</feature>
<feature type="domain" description="Nose resistant-to-fluoxetine protein N-terminal" evidence="3">
    <location>
        <begin position="2"/>
        <end position="96"/>
    </location>
</feature>
<evidence type="ECO:0000256" key="1">
    <source>
        <dbReference type="SAM" id="Phobius"/>
    </source>
</evidence>
<organism evidence="4 5">
    <name type="scientific">Chilo suppressalis</name>
    <name type="common">Asiatic rice borer moth</name>
    <dbReference type="NCBI Taxonomy" id="168631"/>
    <lineage>
        <taxon>Eukaryota</taxon>
        <taxon>Metazoa</taxon>
        <taxon>Ecdysozoa</taxon>
        <taxon>Arthropoda</taxon>
        <taxon>Hexapoda</taxon>
        <taxon>Insecta</taxon>
        <taxon>Pterygota</taxon>
        <taxon>Neoptera</taxon>
        <taxon>Endopterygota</taxon>
        <taxon>Lepidoptera</taxon>
        <taxon>Glossata</taxon>
        <taxon>Ditrysia</taxon>
        <taxon>Pyraloidea</taxon>
        <taxon>Crambidae</taxon>
        <taxon>Crambinae</taxon>
        <taxon>Chilo</taxon>
    </lineage>
</organism>
<proteinExistence type="predicted"/>
<feature type="transmembrane region" description="Helical" evidence="1">
    <location>
        <begin position="345"/>
        <end position="366"/>
    </location>
</feature>
<dbReference type="InterPro" id="IPR052728">
    <property type="entry name" value="O2_lipid_transport_reg"/>
</dbReference>
<name>A0ABN8B7Y4_CHISP</name>
<dbReference type="InterPro" id="IPR006621">
    <property type="entry name" value="Nose-resist-to-fluoxetine_N"/>
</dbReference>
<feature type="transmembrane region" description="Helical" evidence="1">
    <location>
        <begin position="518"/>
        <end position="538"/>
    </location>
</feature>
<feature type="transmembrane region" description="Helical" evidence="1">
    <location>
        <begin position="450"/>
        <end position="468"/>
    </location>
</feature>
<evidence type="ECO:0000313" key="5">
    <source>
        <dbReference type="Proteomes" id="UP001153292"/>
    </source>
</evidence>
<dbReference type="PANTHER" id="PTHR11161:SF72">
    <property type="entry name" value="FI21449P1"/>
    <property type="match status" value="1"/>
</dbReference>
<keyword evidence="1" id="KW-0472">Membrane</keyword>
<dbReference type="EMBL" id="OU963898">
    <property type="protein sequence ID" value="CAH0405680.1"/>
    <property type="molecule type" value="Genomic_DNA"/>
</dbReference>
<evidence type="ECO:0000259" key="2">
    <source>
        <dbReference type="Pfam" id="PF01757"/>
    </source>
</evidence>
<gene>
    <name evidence="4" type="ORF">CHILSU_LOCUS9045</name>
</gene>
<protein>
    <recommendedName>
        <fullName evidence="6">Nose resistant-to-fluoxetine protein N-terminal domain-containing protein</fullName>
    </recommendedName>
</protein>
<feature type="transmembrane region" description="Helical" evidence="1">
    <location>
        <begin position="129"/>
        <end position="149"/>
    </location>
</feature>
<feature type="transmembrane region" description="Helical" evidence="1">
    <location>
        <begin position="620"/>
        <end position="644"/>
    </location>
</feature>
<keyword evidence="1" id="KW-0812">Transmembrane</keyword>
<dbReference type="Pfam" id="PF01757">
    <property type="entry name" value="Acyl_transf_3"/>
    <property type="match status" value="1"/>
</dbReference>
<evidence type="ECO:0000313" key="4">
    <source>
        <dbReference type="EMBL" id="CAH0405680.1"/>
    </source>
</evidence>
<evidence type="ECO:0000259" key="3">
    <source>
        <dbReference type="Pfam" id="PF20146"/>
    </source>
</evidence>
<feature type="transmembrane region" description="Helical" evidence="1">
    <location>
        <begin position="265"/>
        <end position="283"/>
    </location>
</feature>
<feature type="transmembrane region" description="Helical" evidence="1">
    <location>
        <begin position="295"/>
        <end position="324"/>
    </location>
</feature>